<comment type="caution">
    <text evidence="2">The sequence shown here is derived from an EMBL/GenBank/DDBJ whole genome shotgun (WGS) entry which is preliminary data.</text>
</comment>
<dbReference type="Proteomes" id="UP000886998">
    <property type="component" value="Unassembled WGS sequence"/>
</dbReference>
<gene>
    <name evidence="2" type="ORF">TNIN_85681</name>
</gene>
<protein>
    <submittedName>
        <fullName evidence="2">Uncharacterized protein</fullName>
    </submittedName>
</protein>
<keyword evidence="3" id="KW-1185">Reference proteome</keyword>
<dbReference type="EMBL" id="BMAV01024937">
    <property type="protein sequence ID" value="GFS37216.1"/>
    <property type="molecule type" value="Genomic_DNA"/>
</dbReference>
<evidence type="ECO:0000313" key="3">
    <source>
        <dbReference type="Proteomes" id="UP000886998"/>
    </source>
</evidence>
<evidence type="ECO:0000313" key="2">
    <source>
        <dbReference type="EMBL" id="GFS37216.1"/>
    </source>
</evidence>
<accession>A0A8X6KBB9</accession>
<evidence type="ECO:0000256" key="1">
    <source>
        <dbReference type="SAM" id="MobiDB-lite"/>
    </source>
</evidence>
<sequence>MFGNATKEDLVMVLCEMGETVDSDLRIMELKHKLMLSKVYLEDKEFVCDVLAAMIEDRMEKEEYRKREEKVEECHLERKQELARIEARQKKENETRMAEVGASVEEEAKAVEERCKVEEE</sequence>
<organism evidence="2 3">
    <name type="scientific">Trichonephila inaurata madagascariensis</name>
    <dbReference type="NCBI Taxonomy" id="2747483"/>
    <lineage>
        <taxon>Eukaryota</taxon>
        <taxon>Metazoa</taxon>
        <taxon>Ecdysozoa</taxon>
        <taxon>Arthropoda</taxon>
        <taxon>Chelicerata</taxon>
        <taxon>Arachnida</taxon>
        <taxon>Araneae</taxon>
        <taxon>Araneomorphae</taxon>
        <taxon>Entelegynae</taxon>
        <taxon>Araneoidea</taxon>
        <taxon>Nephilidae</taxon>
        <taxon>Trichonephila</taxon>
        <taxon>Trichonephila inaurata</taxon>
    </lineage>
</organism>
<proteinExistence type="predicted"/>
<dbReference type="AlphaFoldDB" id="A0A8X6KBB9"/>
<dbReference type="OrthoDB" id="6434781at2759"/>
<name>A0A8X6KBB9_9ARAC</name>
<feature type="region of interest" description="Disordered" evidence="1">
    <location>
        <begin position="89"/>
        <end position="120"/>
    </location>
</feature>
<feature type="compositionally biased region" description="Basic and acidic residues" evidence="1">
    <location>
        <begin position="106"/>
        <end position="120"/>
    </location>
</feature>
<reference evidence="2" key="1">
    <citation type="submission" date="2020-08" db="EMBL/GenBank/DDBJ databases">
        <title>Multicomponent nature underlies the extraordinary mechanical properties of spider dragline silk.</title>
        <authorList>
            <person name="Kono N."/>
            <person name="Nakamura H."/>
            <person name="Mori M."/>
            <person name="Yoshida Y."/>
            <person name="Ohtoshi R."/>
            <person name="Malay A.D."/>
            <person name="Moran D.A.P."/>
            <person name="Tomita M."/>
            <person name="Numata K."/>
            <person name="Arakawa K."/>
        </authorList>
    </citation>
    <scope>NUCLEOTIDE SEQUENCE</scope>
</reference>